<dbReference type="RefSeq" id="WP_161760968.1">
    <property type="nucleotide sequence ID" value="NZ_JAAATX020000002.1"/>
</dbReference>
<accession>A0ABS6IZE8</accession>
<dbReference type="Proteomes" id="UP000731907">
    <property type="component" value="Unassembled WGS sequence"/>
</dbReference>
<name>A0ABS6IZE8_9RHOB</name>
<sequence>MIRQLAFDLPVAETFRREDFFISPANAPALAAIDGWQAWPSAKMLVVGPRGSGKTHLAHIWAQQTGAALVRGAALADADIPSLTAAGPVAVEDAETVAGNRAAEAAFFHLHNIVTQGAALLVTATRPPRDWGLTLPDLASRLMAAPLTRLDAPDDALLSAVLVKLFSDRQIVVPPNLIPYMVLRMERSLAAARQLVAALDAVALAQGRPVTRQLAADLIGRDVAYP</sequence>
<gene>
    <name evidence="1" type="ORF">GU927_003490</name>
</gene>
<dbReference type="PANTHER" id="PTHR30050">
    <property type="entry name" value="CHROMOSOMAL REPLICATION INITIATOR PROTEIN DNAA"/>
    <property type="match status" value="1"/>
</dbReference>
<dbReference type="Gene3D" id="3.40.50.300">
    <property type="entry name" value="P-loop containing nucleotide triphosphate hydrolases"/>
    <property type="match status" value="1"/>
</dbReference>
<dbReference type="EMBL" id="JAAATX020000002">
    <property type="protein sequence ID" value="MBU9696906.1"/>
    <property type="molecule type" value="Genomic_DNA"/>
</dbReference>
<organism evidence="1 2">
    <name type="scientific">Paragemmobacter amnigenus</name>
    <dbReference type="NCBI Taxonomy" id="2852097"/>
    <lineage>
        <taxon>Bacteria</taxon>
        <taxon>Pseudomonadati</taxon>
        <taxon>Pseudomonadota</taxon>
        <taxon>Alphaproteobacteria</taxon>
        <taxon>Rhodobacterales</taxon>
        <taxon>Paracoccaceae</taxon>
        <taxon>Paragemmobacter</taxon>
    </lineage>
</organism>
<evidence type="ECO:0000313" key="2">
    <source>
        <dbReference type="Proteomes" id="UP000731907"/>
    </source>
</evidence>
<dbReference type="InterPro" id="IPR027417">
    <property type="entry name" value="P-loop_NTPase"/>
</dbReference>
<comment type="caution">
    <text evidence="1">The sequence shown here is derived from an EMBL/GenBank/DDBJ whole genome shotgun (WGS) entry which is preliminary data.</text>
</comment>
<evidence type="ECO:0000313" key="1">
    <source>
        <dbReference type="EMBL" id="MBU9696906.1"/>
    </source>
</evidence>
<dbReference type="SUPFAM" id="SSF52540">
    <property type="entry name" value="P-loop containing nucleoside triphosphate hydrolases"/>
    <property type="match status" value="1"/>
</dbReference>
<proteinExistence type="predicted"/>
<reference evidence="1 2" key="1">
    <citation type="submission" date="2021-06" db="EMBL/GenBank/DDBJ databases">
        <title>Rhodobacteraceae bacterium strain HSP-20.</title>
        <authorList>
            <person name="Chen W.-M."/>
        </authorList>
    </citation>
    <scope>NUCLEOTIDE SEQUENCE [LARGE SCALE GENOMIC DNA]</scope>
    <source>
        <strain evidence="1 2">HSP-20</strain>
    </source>
</reference>
<dbReference type="Gene3D" id="1.10.8.60">
    <property type="match status" value="1"/>
</dbReference>
<dbReference type="PANTHER" id="PTHR30050:SF5">
    <property type="entry name" value="DNAA REGULATORY INACTIVATOR HDA"/>
    <property type="match status" value="1"/>
</dbReference>
<keyword evidence="2" id="KW-1185">Reference proteome</keyword>
<protein>
    <submittedName>
        <fullName evidence="1">Chromosomal replication initiator DnaA</fullName>
    </submittedName>
</protein>